<sequence>MGPFEEYDLVCRGDRLVNATDATTRQYGAAIALVSGLYSLVSATGGGGMMGVGSSGGLLMALLGVVVVAHGVVLLTPYADRLGGASGPLMVGYALLMLLNQALVGATGSTNWGMGGGMGPGMDGGMGSGMTAGMGWDLGMVALAILMLISGIIMTNRQGEEGGI</sequence>
<proteinExistence type="predicted"/>
<name>V4GXF1_9EURY</name>
<dbReference type="eggNOG" id="arCOG14919">
    <property type="taxonomic scope" value="Archaea"/>
</dbReference>
<accession>V4GXF1</accession>
<dbReference type="AlphaFoldDB" id="V4GXF1"/>
<reference evidence="2 3" key="1">
    <citation type="journal article" date="2013" name="Genome Announc.">
        <title>Draft Genome Sequence of 'Candidatus Halobonum tyrrellensis' Strain G22, Isolated from the Hypersaline Waters of Lake Tyrrell, Australia.</title>
        <authorList>
            <person name="Ugalde J.A."/>
            <person name="Narasingarao P."/>
            <person name="Kuo S."/>
            <person name="Podell S."/>
            <person name="Allen E.E."/>
        </authorList>
    </citation>
    <scope>NUCLEOTIDE SEQUENCE [LARGE SCALE GENOMIC DNA]</scope>
    <source>
        <strain evidence="2 3">G22</strain>
    </source>
</reference>
<comment type="caution">
    <text evidence="2">The sequence shown here is derived from an EMBL/GenBank/DDBJ whole genome shotgun (WGS) entry which is preliminary data.</text>
</comment>
<feature type="transmembrane region" description="Helical" evidence="1">
    <location>
        <begin position="58"/>
        <end position="79"/>
    </location>
</feature>
<evidence type="ECO:0000256" key="1">
    <source>
        <dbReference type="SAM" id="Phobius"/>
    </source>
</evidence>
<evidence type="ECO:0000313" key="3">
    <source>
        <dbReference type="Proteomes" id="UP000017840"/>
    </source>
</evidence>
<keyword evidence="1" id="KW-0472">Membrane</keyword>
<feature type="transmembrane region" description="Helical" evidence="1">
    <location>
        <begin position="91"/>
        <end position="114"/>
    </location>
</feature>
<keyword evidence="1" id="KW-0812">Transmembrane</keyword>
<feature type="transmembrane region" description="Helical" evidence="1">
    <location>
        <begin position="134"/>
        <end position="154"/>
    </location>
</feature>
<dbReference type="EMBL" id="ASGZ01000005">
    <property type="protein sequence ID" value="ESP89816.1"/>
    <property type="molecule type" value="Genomic_DNA"/>
</dbReference>
<dbReference type="STRING" id="1324957.K933_02496"/>
<keyword evidence="3" id="KW-1185">Reference proteome</keyword>
<evidence type="ECO:0000313" key="2">
    <source>
        <dbReference type="EMBL" id="ESP89816.1"/>
    </source>
</evidence>
<dbReference type="Proteomes" id="UP000017840">
    <property type="component" value="Unassembled WGS sequence"/>
</dbReference>
<keyword evidence="1" id="KW-1133">Transmembrane helix</keyword>
<organism evidence="2 3">
    <name type="scientific">Candidatus Halobonum tyrrellensis G22</name>
    <dbReference type="NCBI Taxonomy" id="1324957"/>
    <lineage>
        <taxon>Archaea</taxon>
        <taxon>Methanobacteriati</taxon>
        <taxon>Methanobacteriota</taxon>
        <taxon>Stenosarchaea group</taxon>
        <taxon>Halobacteria</taxon>
        <taxon>Halobacteriales</taxon>
        <taxon>Haloferacaceae</taxon>
        <taxon>Candidatus Halobonum</taxon>
    </lineage>
</organism>
<dbReference type="PATRIC" id="fig|1324957.4.peg.508"/>
<protein>
    <submittedName>
        <fullName evidence="2">Uncharacterized protein</fullName>
    </submittedName>
</protein>
<gene>
    <name evidence="2" type="ORF">K933_02496</name>
</gene>